<evidence type="ECO:0000313" key="3">
    <source>
        <dbReference type="Proteomes" id="UP000319859"/>
    </source>
</evidence>
<name>A0A560EHD0_9PROT</name>
<evidence type="ECO:0000313" key="2">
    <source>
        <dbReference type="EMBL" id="TWB08781.1"/>
    </source>
</evidence>
<sequence length="621" mass="63076">MIDAPTMKISKTRIIFAAPALLGALSCALTTEAQSLGTPIFDSVTIPGSLTVNSVGAVLGNHSTLVDVRSVDSQCGNGTAHSCTSAIQMICNQGRVAWLPASAGPYHINPTVVCTASHGGISSDGLAQIVDDNPDPAADTVLFDGSRVNGGLIYDTMVEGIRFTNARTRNKTAYSVHLHGVANSTLSRLYIGQTNFNNDNIGGGLWLDHGGGVSLTNFYINAYGDAITVNGGSSGGDADLFLTQGFVRGGVGIHMAGGFGGLTTSNLDVFNGSPNLLIDNAKSLAMNRDAILGSGTAFDTATGDNIRINSHMAEIEFTGTSIKTSRNGHGINVVDCGCQFLINGSAIGIAGGDGIHLFDKNTQLLISGSQISGNAGYGINFVSGNAYTGGQSISADTMIFDNALGNVNHIDILTSSSGTNGKSPLLKSTSGLAVIAGTNTDAITFQNPHGIQAAILDGGGGANRAVLKGAIAGGSPVFGTDGSDASVNGFFSAKGIAFWAFGNSTHGVSAYIDDCGGICANQVTMKGSAASGSPQVSVRGSDPDINLILSAKGNGRVISLAPMAGNGATPVAFPFNIALTTSTTPPSSSAPCTTGTLAADSSYIYYCVASNTWKRAALSSW</sequence>
<proteinExistence type="predicted"/>
<evidence type="ECO:0000256" key="1">
    <source>
        <dbReference type="SAM" id="SignalP"/>
    </source>
</evidence>
<gene>
    <name evidence="2" type="ORF">FBZ89_1545</name>
</gene>
<feature type="signal peptide" evidence="1">
    <location>
        <begin position="1"/>
        <end position="33"/>
    </location>
</feature>
<feature type="chain" id="PRO_5021894699" evidence="1">
    <location>
        <begin position="34"/>
        <end position="621"/>
    </location>
</feature>
<accession>A0A560EHD0</accession>
<protein>
    <submittedName>
        <fullName evidence="2">Uncharacterized protein</fullName>
    </submittedName>
</protein>
<organism evidence="2 3">
    <name type="scientific">Nitrospirillum amazonense</name>
    <dbReference type="NCBI Taxonomy" id="28077"/>
    <lineage>
        <taxon>Bacteria</taxon>
        <taxon>Pseudomonadati</taxon>
        <taxon>Pseudomonadota</taxon>
        <taxon>Alphaproteobacteria</taxon>
        <taxon>Rhodospirillales</taxon>
        <taxon>Azospirillaceae</taxon>
        <taxon>Nitrospirillum</taxon>
    </lineage>
</organism>
<dbReference type="EMBL" id="VITN01000054">
    <property type="protein sequence ID" value="TWB08781.1"/>
    <property type="molecule type" value="Genomic_DNA"/>
</dbReference>
<dbReference type="AlphaFoldDB" id="A0A560EHD0"/>
<comment type="caution">
    <text evidence="2">The sequence shown here is derived from an EMBL/GenBank/DDBJ whole genome shotgun (WGS) entry which is preliminary data.</text>
</comment>
<reference evidence="2 3" key="1">
    <citation type="submission" date="2019-06" db="EMBL/GenBank/DDBJ databases">
        <title>Genomic Encyclopedia of Type Strains, Phase IV (KMG-V): Genome sequencing to study the core and pangenomes of soil and plant-associated prokaryotes.</title>
        <authorList>
            <person name="Whitman W."/>
        </authorList>
    </citation>
    <scope>NUCLEOTIDE SEQUENCE [LARGE SCALE GENOMIC DNA]</scope>
    <source>
        <strain evidence="2 3">BR 11880</strain>
    </source>
</reference>
<dbReference type="Proteomes" id="UP000319859">
    <property type="component" value="Unassembled WGS sequence"/>
</dbReference>
<keyword evidence="1" id="KW-0732">Signal</keyword>